<organism evidence="1 2">
    <name type="scientific">Zoogloea ramigera</name>
    <dbReference type="NCBI Taxonomy" id="350"/>
    <lineage>
        <taxon>Bacteria</taxon>
        <taxon>Pseudomonadati</taxon>
        <taxon>Pseudomonadota</taxon>
        <taxon>Betaproteobacteria</taxon>
        <taxon>Rhodocyclales</taxon>
        <taxon>Zoogloeaceae</taxon>
        <taxon>Zoogloea</taxon>
    </lineage>
</organism>
<name>A0A4Y4CZ60_ZOORA</name>
<dbReference type="PANTHER" id="PTHR35370:SF1">
    <property type="entry name" value="TYPE VI SECRETION SYSTEM COMPONENT TSSF1"/>
    <property type="match status" value="1"/>
</dbReference>
<dbReference type="InterPro" id="IPR010272">
    <property type="entry name" value="T6SS_TssF"/>
</dbReference>
<proteinExistence type="predicted"/>
<dbReference type="AlphaFoldDB" id="A0A4Y4CZ60"/>
<dbReference type="PANTHER" id="PTHR35370">
    <property type="entry name" value="CYTOPLASMIC PROTEIN-RELATED-RELATED"/>
    <property type="match status" value="1"/>
</dbReference>
<evidence type="ECO:0000313" key="2">
    <source>
        <dbReference type="Proteomes" id="UP000318422"/>
    </source>
</evidence>
<dbReference type="Pfam" id="PF05947">
    <property type="entry name" value="T6SS_TssF"/>
    <property type="match status" value="1"/>
</dbReference>
<dbReference type="RefSeq" id="WP_141354655.1">
    <property type="nucleotide sequence ID" value="NZ_BJNV01000082.1"/>
</dbReference>
<dbReference type="NCBIfam" id="TIGR03359">
    <property type="entry name" value="VI_chp_6"/>
    <property type="match status" value="1"/>
</dbReference>
<comment type="caution">
    <text evidence="1">The sequence shown here is derived from an EMBL/GenBank/DDBJ whole genome shotgun (WGS) entry which is preliminary data.</text>
</comment>
<protein>
    <recommendedName>
        <fullName evidence="3">Type VI secretion system protein ImpG</fullName>
    </recommendedName>
</protein>
<dbReference type="Proteomes" id="UP000318422">
    <property type="component" value="Unassembled WGS sequence"/>
</dbReference>
<dbReference type="EMBL" id="BJNV01000082">
    <property type="protein sequence ID" value="GEC97392.1"/>
    <property type="molecule type" value="Genomic_DNA"/>
</dbReference>
<sequence length="624" mass="68745">MDPRLLRHYNQELLHLREMGAEFAQAFPKIAGRLGMEGIEVHDPYVERLLEGVAFLAARIQLKLDAEFPRFSQRLLEMLYPHYMAPTPAMLVAQFQPVLADANLAAGCPVPRGTAIRSLPGKGDTAACEFRTARALTLWPVEVVEAGYFSFASDLPLAGLPLGGACKGGVRIRLRSSAGLSFAQTGIDALCFHLGGADEVAYKLFELIGASALGVLHAAGERGKASFRFIPREHIGLPAFDDAEALLPVSARNFGGYRLLQEYFSFPQRYLFVEIGGLAEAVAANPGTEMELVILFGRGDAALEPVVGAADFLLNCTPAINLFEKRIDRIQVADSAHEFHVVPDRTRPMDFEIYDLCEVTGYGTGVQSEQSFQPFYADHYAADPPPHGFYALRREPRLHSERQQRSGPRTGYIGSEVFLSLVDPREAPYRSDLRQLSVLARCTNRDLPIIMPAGFGRSDFVMEAAAPVEAIRCVRRPSRPWSAVAEGAQAWKFISQLSLNYLSLLDTNEREGAAALRELLGLYATTAEVGMTRQVEGLRSVRCEAVISRLPMPGPLCFGRGLEITLEFDELLFEGGSAFLMGCVLERFLARHVSINSFTETVLRSVTRGEIIHWPARCGLRPIL</sequence>
<keyword evidence="2" id="KW-1185">Reference proteome</keyword>
<accession>A0A4Y4CZ60</accession>
<evidence type="ECO:0008006" key="3">
    <source>
        <dbReference type="Google" id="ProtNLM"/>
    </source>
</evidence>
<gene>
    <name evidence="1" type="ORF">ZRA01_34650</name>
</gene>
<dbReference type="OrthoDB" id="9763676at2"/>
<dbReference type="PIRSF" id="PIRSF028304">
    <property type="entry name" value="UCP028304"/>
    <property type="match status" value="1"/>
</dbReference>
<reference evidence="1 2" key="1">
    <citation type="submission" date="2019-06" db="EMBL/GenBank/DDBJ databases">
        <title>Whole genome shotgun sequence of Zoogloea ramigera NBRC 15342.</title>
        <authorList>
            <person name="Hosoyama A."/>
            <person name="Uohara A."/>
            <person name="Ohji S."/>
            <person name="Ichikawa N."/>
        </authorList>
    </citation>
    <scope>NUCLEOTIDE SEQUENCE [LARGE SCALE GENOMIC DNA]</scope>
    <source>
        <strain evidence="1 2">NBRC 15342</strain>
    </source>
</reference>
<evidence type="ECO:0000313" key="1">
    <source>
        <dbReference type="EMBL" id="GEC97392.1"/>
    </source>
</evidence>